<dbReference type="OrthoDB" id="1148327at2"/>
<evidence type="ECO:0000313" key="2">
    <source>
        <dbReference type="Proteomes" id="UP000288623"/>
    </source>
</evidence>
<comment type="caution">
    <text evidence="1">The sequence shown here is derived from an EMBL/GenBank/DDBJ whole genome shotgun (WGS) entry which is preliminary data.</text>
</comment>
<organism evidence="1 2">
    <name type="scientific">Candidatus Kurthia intestinigallinarum</name>
    <dbReference type="NCBI Taxonomy" id="1562256"/>
    <lineage>
        <taxon>Bacteria</taxon>
        <taxon>Bacillati</taxon>
        <taxon>Bacillota</taxon>
        <taxon>Bacilli</taxon>
        <taxon>Bacillales</taxon>
        <taxon>Caryophanaceae</taxon>
        <taxon>Kurthia</taxon>
    </lineage>
</organism>
<keyword evidence="2" id="KW-1185">Reference proteome</keyword>
<dbReference type="RefSeq" id="WP_126990493.1">
    <property type="nucleotide sequence ID" value="NZ_JTFC01000029.1"/>
</dbReference>
<evidence type="ECO:0000313" key="1">
    <source>
        <dbReference type="EMBL" id="RUS57073.1"/>
    </source>
</evidence>
<name>A0A433RUX1_9BACL</name>
<reference evidence="1 2" key="1">
    <citation type="submission" date="2014-11" db="EMBL/GenBank/DDBJ databases">
        <title>Genome sequence and analysis of novel Kurthia sp.</title>
        <authorList>
            <person name="Lawson J.N."/>
            <person name="Gonzalez J.E."/>
            <person name="Rinauldi L."/>
            <person name="Xuan Z."/>
            <person name="Firman A."/>
            <person name="Shaddox L."/>
            <person name="Trudeau A."/>
            <person name="Shah S."/>
            <person name="Reiman D."/>
        </authorList>
    </citation>
    <scope>NUCLEOTIDE SEQUENCE [LARGE SCALE GENOMIC DNA]</scope>
    <source>
        <strain evidence="1 2">3B1D</strain>
    </source>
</reference>
<dbReference type="Proteomes" id="UP000288623">
    <property type="component" value="Unassembled WGS sequence"/>
</dbReference>
<sequence length="81" mass="9310">MYDDEGEYIGKGPNGYYELAQVVSEVAKELHEQQVISNTFKKELPIIVHDLEYSWFMIELTKEANPGGEADTFLAFCEENF</sequence>
<protein>
    <submittedName>
        <fullName evidence="1">Uncharacterized protein</fullName>
    </submittedName>
</protein>
<gene>
    <name evidence="1" type="ORF">QI30_08400</name>
</gene>
<proteinExistence type="predicted"/>
<dbReference type="AlphaFoldDB" id="A0A433RUX1"/>
<dbReference type="EMBL" id="JTFC01000029">
    <property type="protein sequence ID" value="RUS57073.1"/>
    <property type="molecule type" value="Genomic_DNA"/>
</dbReference>
<accession>A0A433RUX1</accession>